<accession>A0A0K0DBI9</accession>
<dbReference type="STRING" id="6313.A0A0K0DBI9"/>
<dbReference type="InterPro" id="IPR002087">
    <property type="entry name" value="Anti_prolifrtn"/>
</dbReference>
<dbReference type="Gene3D" id="3.90.640.90">
    <property type="entry name" value="Anti-proliferative protein, N-terminal domain"/>
    <property type="match status" value="1"/>
</dbReference>
<reference evidence="5" key="1">
    <citation type="submission" date="2012-09" db="EMBL/GenBank/DDBJ databases">
        <authorList>
            <person name="Martin A.A."/>
        </authorList>
    </citation>
    <scope>NUCLEOTIDE SEQUENCE</scope>
</reference>
<dbReference type="InterPro" id="IPR015676">
    <property type="entry name" value="Tob1/2"/>
</dbReference>
<dbReference type="PANTHER" id="PTHR17537">
    <property type="entry name" value="TRANSDUCER OF ERBB2 TOB"/>
    <property type="match status" value="1"/>
</dbReference>
<name>A0A0K0DBI9_ANGCA</name>
<dbReference type="SUPFAM" id="SSF160696">
    <property type="entry name" value="BTG domain-like"/>
    <property type="match status" value="1"/>
</dbReference>
<dbReference type="GO" id="GO:0003714">
    <property type="term" value="F:transcription corepressor activity"/>
    <property type="evidence" value="ECO:0007669"/>
    <property type="project" value="TreeGrafter"/>
</dbReference>
<dbReference type="PANTHER" id="PTHR17537:SF5">
    <property type="entry name" value="TRANSDUCER OF ERBB2, ISOFORM A"/>
    <property type="match status" value="1"/>
</dbReference>
<dbReference type="Proteomes" id="UP000035642">
    <property type="component" value="Unassembled WGS sequence"/>
</dbReference>
<protein>
    <submittedName>
        <fullName evidence="6">Anti_prolifrtn domain-containing protein</fullName>
    </submittedName>
</protein>
<dbReference type="WBParaSite" id="ACAC_0000779901-mRNA-1">
    <property type="protein sequence ID" value="ACAC_0000779901-mRNA-1"/>
    <property type="gene ID" value="ACAC_0000779901"/>
</dbReference>
<evidence type="ECO:0000256" key="3">
    <source>
        <dbReference type="SAM" id="MobiDB-lite"/>
    </source>
</evidence>
<comment type="similarity">
    <text evidence="1">Belongs to the BTG family.</text>
</comment>
<proteinExistence type="inferred from homology"/>
<keyword evidence="2" id="KW-0597">Phosphoprotein</keyword>
<feature type="domain" description="Anti-proliferative protein" evidence="4">
    <location>
        <begin position="81"/>
        <end position="178"/>
    </location>
</feature>
<dbReference type="InterPro" id="IPR036054">
    <property type="entry name" value="BTG-like_sf"/>
</dbReference>
<reference evidence="6" key="2">
    <citation type="submission" date="2017-02" db="UniProtKB">
        <authorList>
            <consortium name="WormBaseParasite"/>
        </authorList>
    </citation>
    <scope>IDENTIFICATION</scope>
</reference>
<dbReference type="GO" id="GO:0005737">
    <property type="term" value="C:cytoplasm"/>
    <property type="evidence" value="ECO:0007669"/>
    <property type="project" value="TreeGrafter"/>
</dbReference>
<keyword evidence="5" id="KW-1185">Reference proteome</keyword>
<feature type="region of interest" description="Disordered" evidence="3">
    <location>
        <begin position="1"/>
        <end position="23"/>
    </location>
</feature>
<evidence type="ECO:0000256" key="2">
    <source>
        <dbReference type="ARBA" id="ARBA00022553"/>
    </source>
</evidence>
<dbReference type="Pfam" id="PF07742">
    <property type="entry name" value="BTG"/>
    <property type="match status" value="1"/>
</dbReference>
<dbReference type="GO" id="GO:0005634">
    <property type="term" value="C:nucleus"/>
    <property type="evidence" value="ECO:0007669"/>
    <property type="project" value="TreeGrafter"/>
</dbReference>
<evidence type="ECO:0000313" key="5">
    <source>
        <dbReference type="Proteomes" id="UP000035642"/>
    </source>
</evidence>
<organism evidence="5 6">
    <name type="scientific">Angiostrongylus cantonensis</name>
    <name type="common">Rat lungworm</name>
    <dbReference type="NCBI Taxonomy" id="6313"/>
    <lineage>
        <taxon>Eukaryota</taxon>
        <taxon>Metazoa</taxon>
        <taxon>Ecdysozoa</taxon>
        <taxon>Nematoda</taxon>
        <taxon>Chromadorea</taxon>
        <taxon>Rhabditida</taxon>
        <taxon>Rhabditina</taxon>
        <taxon>Rhabditomorpha</taxon>
        <taxon>Strongyloidea</taxon>
        <taxon>Metastrongylidae</taxon>
        <taxon>Angiostrongylus</taxon>
    </lineage>
</organism>
<evidence type="ECO:0000256" key="1">
    <source>
        <dbReference type="ARBA" id="ARBA00007989"/>
    </source>
</evidence>
<evidence type="ECO:0000313" key="6">
    <source>
        <dbReference type="WBParaSite" id="ACAC_0000779901-mRNA-1"/>
    </source>
</evidence>
<sequence length="190" mass="21476">MQSFPPRHVHRGEGAGQLPGKMKNSADLNAITKRVITIVVCRRNCGPHFLIRMQKIDDKFINLELWFNPNETPGKRLFDAARWQRKEGSLFICQLANFLVCRYREHKWELSDPAKDEHHRIVRSKVKGFTDPLIITAATAIGLSAEEVLECIPDNILLFANPGEVFYRAGENAAAVPIWTGDKGVDPDLT</sequence>
<evidence type="ECO:0000259" key="4">
    <source>
        <dbReference type="Pfam" id="PF07742"/>
    </source>
</evidence>
<dbReference type="AlphaFoldDB" id="A0A0K0DBI9"/>